<keyword evidence="4" id="KW-0479">Metal-binding</keyword>
<dbReference type="PROSITE" id="PS00518">
    <property type="entry name" value="ZF_RING_1"/>
    <property type="match status" value="1"/>
</dbReference>
<evidence type="ECO:0000256" key="2">
    <source>
        <dbReference type="ARBA" id="ARBA00012251"/>
    </source>
</evidence>
<evidence type="ECO:0000259" key="10">
    <source>
        <dbReference type="PROSITE" id="PS50089"/>
    </source>
</evidence>
<sequence>MNDTKGIPRLRRSARVLGKRPRTDFEDDGIPAPSSPSVRQATRTIRTGECLACAEEFRLSSMTLAPCSHLFCKPCLRRLVSLAMANEVSFPARCCDKTIPVTYRNGFSKEVVALYQAKRIEFEIPPLERVYCSSQPCAAFIPPARIISGVGHCAHCSTITCVTCKKKSHNGPCGKLEEEDLQSVLELAERTGWKRCGKCGHLIEKSVGCNHMICLCGNDFCYNCGKNSRQSIIAAQMAEDTGEEMDDEMIEEMMAEEVMVDLVAERMDERDWDERPCNHRWNRLLEPSNCQECGKTVQGYNIFVCRACELVACLACRQEH</sequence>
<dbReference type="PROSITE" id="PS51873">
    <property type="entry name" value="TRIAD"/>
    <property type="match status" value="1"/>
</dbReference>
<dbReference type="Pfam" id="PF01485">
    <property type="entry name" value="IBR"/>
    <property type="match status" value="1"/>
</dbReference>
<accession>A0A1B8AHA0</accession>
<dbReference type="Gene3D" id="1.20.120.1750">
    <property type="match status" value="1"/>
</dbReference>
<evidence type="ECO:0000256" key="9">
    <source>
        <dbReference type="PROSITE-ProRule" id="PRU00175"/>
    </source>
</evidence>
<evidence type="ECO:0000256" key="1">
    <source>
        <dbReference type="ARBA" id="ARBA00001798"/>
    </source>
</evidence>
<dbReference type="CDD" id="cd22584">
    <property type="entry name" value="Rcat_RBR_unk"/>
    <property type="match status" value="1"/>
</dbReference>
<dbReference type="GO" id="GO:0008270">
    <property type="term" value="F:zinc ion binding"/>
    <property type="evidence" value="ECO:0007669"/>
    <property type="project" value="UniProtKB-KW"/>
</dbReference>
<keyword evidence="7" id="KW-0833">Ubl conjugation pathway</keyword>
<dbReference type="EC" id="2.3.2.31" evidence="2"/>
<evidence type="ECO:0000256" key="8">
    <source>
        <dbReference type="ARBA" id="ARBA00022833"/>
    </source>
</evidence>
<comment type="catalytic activity">
    <reaction evidence="1">
        <text>[E2 ubiquitin-conjugating enzyme]-S-ubiquitinyl-L-cysteine + [acceptor protein]-L-lysine = [E2 ubiquitin-conjugating enzyme]-L-cysteine + [acceptor protein]-N(6)-ubiquitinyl-L-lysine.</text>
        <dbReference type="EC" id="2.3.2.31"/>
    </reaction>
</comment>
<dbReference type="InterPro" id="IPR002867">
    <property type="entry name" value="IBR_dom"/>
</dbReference>
<dbReference type="PROSITE" id="PS50089">
    <property type="entry name" value="ZF_RING_2"/>
    <property type="match status" value="1"/>
</dbReference>
<keyword evidence="13" id="KW-1185">Reference proteome</keyword>
<dbReference type="SMART" id="SM00647">
    <property type="entry name" value="IBR"/>
    <property type="match status" value="2"/>
</dbReference>
<keyword evidence="6 9" id="KW-0863">Zinc-finger</keyword>
<keyword evidence="5" id="KW-0677">Repeat</keyword>
<feature type="domain" description="RING-type" evidence="11">
    <location>
        <begin position="46"/>
        <end position="247"/>
    </location>
</feature>
<feature type="domain" description="RING-type" evidence="10">
    <location>
        <begin position="50"/>
        <end position="94"/>
    </location>
</feature>
<proteinExistence type="predicted"/>
<evidence type="ECO:0000256" key="4">
    <source>
        <dbReference type="ARBA" id="ARBA00022723"/>
    </source>
</evidence>
<evidence type="ECO:0000313" key="12">
    <source>
        <dbReference type="EMBL" id="OBS19889.1"/>
    </source>
</evidence>
<dbReference type="GO" id="GO:0016567">
    <property type="term" value="P:protein ubiquitination"/>
    <property type="evidence" value="ECO:0007669"/>
    <property type="project" value="InterPro"/>
</dbReference>
<organism evidence="12 13">
    <name type="scientific">Fusarium poae</name>
    <dbReference type="NCBI Taxonomy" id="36050"/>
    <lineage>
        <taxon>Eukaryota</taxon>
        <taxon>Fungi</taxon>
        <taxon>Dikarya</taxon>
        <taxon>Ascomycota</taxon>
        <taxon>Pezizomycotina</taxon>
        <taxon>Sordariomycetes</taxon>
        <taxon>Hypocreomycetidae</taxon>
        <taxon>Hypocreales</taxon>
        <taxon>Nectriaceae</taxon>
        <taxon>Fusarium</taxon>
    </lineage>
</organism>
<evidence type="ECO:0000259" key="11">
    <source>
        <dbReference type="PROSITE" id="PS51873"/>
    </source>
</evidence>
<dbReference type="STRING" id="36050.A0A1B8AHA0"/>
<evidence type="ECO:0000256" key="7">
    <source>
        <dbReference type="ARBA" id="ARBA00022786"/>
    </source>
</evidence>
<dbReference type="AlphaFoldDB" id="A0A1B8AHA0"/>
<dbReference type="InterPro" id="IPR001841">
    <property type="entry name" value="Znf_RING"/>
</dbReference>
<dbReference type="InterPro" id="IPR031127">
    <property type="entry name" value="E3_UB_ligase_RBR"/>
</dbReference>
<dbReference type="OMA" id="HIACLAC"/>
<comment type="caution">
    <text evidence="12">The sequence shown here is derived from an EMBL/GenBank/DDBJ whole genome shotgun (WGS) entry which is preliminary data.</text>
</comment>
<dbReference type="EMBL" id="LYXU01000004">
    <property type="protein sequence ID" value="OBS19889.1"/>
    <property type="molecule type" value="Genomic_DNA"/>
</dbReference>
<dbReference type="SUPFAM" id="SSF57850">
    <property type="entry name" value="RING/U-box"/>
    <property type="match status" value="2"/>
</dbReference>
<evidence type="ECO:0000256" key="6">
    <source>
        <dbReference type="ARBA" id="ARBA00022771"/>
    </source>
</evidence>
<dbReference type="InterPro" id="IPR013083">
    <property type="entry name" value="Znf_RING/FYVE/PHD"/>
</dbReference>
<gene>
    <name evidence="12" type="ORF">FPOA_11614</name>
</gene>
<dbReference type="InterPro" id="IPR017907">
    <property type="entry name" value="Znf_RING_CS"/>
</dbReference>
<keyword evidence="3" id="KW-0808">Transferase</keyword>
<dbReference type="Gene3D" id="3.30.40.10">
    <property type="entry name" value="Zinc/RING finger domain, C3HC4 (zinc finger)"/>
    <property type="match status" value="1"/>
</dbReference>
<keyword evidence="8" id="KW-0862">Zinc</keyword>
<dbReference type="Proteomes" id="UP000091967">
    <property type="component" value="Unassembled WGS sequence"/>
</dbReference>
<name>A0A1B8AHA0_FUSPO</name>
<evidence type="ECO:0000256" key="3">
    <source>
        <dbReference type="ARBA" id="ARBA00022679"/>
    </source>
</evidence>
<dbReference type="PANTHER" id="PTHR11685">
    <property type="entry name" value="RBR FAMILY RING FINGER AND IBR DOMAIN-CONTAINING"/>
    <property type="match status" value="1"/>
</dbReference>
<dbReference type="GO" id="GO:0061630">
    <property type="term" value="F:ubiquitin protein ligase activity"/>
    <property type="evidence" value="ECO:0007669"/>
    <property type="project" value="UniProtKB-EC"/>
</dbReference>
<reference evidence="12 13" key="1">
    <citation type="submission" date="2016-06" db="EMBL/GenBank/DDBJ databases">
        <title>Living apart together: crosstalk between the core and supernumerary genomes in a fungal plant pathogen.</title>
        <authorList>
            <person name="Vanheule A."/>
            <person name="Audenaert K."/>
            <person name="Warris S."/>
            <person name="Van De Geest H."/>
            <person name="Schijlen E."/>
            <person name="Hofte M."/>
            <person name="De Saeger S."/>
            <person name="Haesaert G."/>
            <person name="Waalwijk C."/>
            <person name="Van Der Lee T."/>
        </authorList>
    </citation>
    <scope>NUCLEOTIDE SEQUENCE [LARGE SCALE GENOMIC DNA]</scope>
    <source>
        <strain evidence="12 13">2516</strain>
    </source>
</reference>
<protein>
    <recommendedName>
        <fullName evidence="2">RBR-type E3 ubiquitin transferase</fullName>
        <ecNumber evidence="2">2.3.2.31</ecNumber>
    </recommendedName>
</protein>
<dbReference type="InterPro" id="IPR044066">
    <property type="entry name" value="TRIAD_supradom"/>
</dbReference>
<evidence type="ECO:0000256" key="5">
    <source>
        <dbReference type="ARBA" id="ARBA00022737"/>
    </source>
</evidence>
<evidence type="ECO:0000313" key="13">
    <source>
        <dbReference type="Proteomes" id="UP000091967"/>
    </source>
</evidence>